<keyword evidence="3" id="KW-1185">Reference proteome</keyword>
<dbReference type="Proteomes" id="UP000022141">
    <property type="component" value="Unassembled WGS sequence"/>
</dbReference>
<evidence type="ECO:0000256" key="1">
    <source>
        <dbReference type="SAM" id="MobiDB-lite"/>
    </source>
</evidence>
<feature type="region of interest" description="Disordered" evidence="1">
    <location>
        <begin position="1"/>
        <end position="89"/>
    </location>
</feature>
<evidence type="ECO:0000313" key="2">
    <source>
        <dbReference type="EMBL" id="EXI84231.1"/>
    </source>
</evidence>
<feature type="compositionally biased region" description="Basic and acidic residues" evidence="1">
    <location>
        <begin position="70"/>
        <end position="89"/>
    </location>
</feature>
<feature type="compositionally biased region" description="Low complexity" evidence="1">
    <location>
        <begin position="11"/>
        <end position="38"/>
    </location>
</feature>
<name>A0A011P9F6_ACCRE</name>
<dbReference type="AlphaFoldDB" id="A0A011P9F6"/>
<reference evidence="2" key="1">
    <citation type="submission" date="2014-02" db="EMBL/GenBank/DDBJ databases">
        <title>Expanding our view of genomic diversity in Candidatus Accumulibacter clades.</title>
        <authorList>
            <person name="Skennerton C.T."/>
            <person name="Barr J.J."/>
            <person name="Slater F.R."/>
            <person name="Bond P.L."/>
            <person name="Tyson G.W."/>
        </authorList>
    </citation>
    <scope>NUCLEOTIDE SEQUENCE [LARGE SCALE GENOMIC DNA]</scope>
</reference>
<comment type="caution">
    <text evidence="2">The sequence shown here is derived from an EMBL/GenBank/DDBJ whole genome shotgun (WGS) entry which is preliminary data.</text>
</comment>
<accession>A0A011P9F6</accession>
<proteinExistence type="predicted"/>
<organism evidence="2 3">
    <name type="scientific">Accumulibacter regalis</name>
    <dbReference type="NCBI Taxonomy" id="522306"/>
    <lineage>
        <taxon>Bacteria</taxon>
        <taxon>Pseudomonadati</taxon>
        <taxon>Pseudomonadota</taxon>
        <taxon>Betaproteobacteria</taxon>
        <taxon>Candidatus Accumulibacter</taxon>
    </lineage>
</organism>
<feature type="compositionally biased region" description="Basic and acidic residues" evidence="1">
    <location>
        <begin position="42"/>
        <end position="54"/>
    </location>
</feature>
<protein>
    <submittedName>
        <fullName evidence="2">Uncharacterized protein</fullName>
    </submittedName>
</protein>
<evidence type="ECO:0000313" key="3">
    <source>
        <dbReference type="Proteomes" id="UP000022141"/>
    </source>
</evidence>
<gene>
    <name evidence="2" type="ORF">AW11_03953</name>
</gene>
<dbReference type="EMBL" id="JEMY01000073">
    <property type="protein sequence ID" value="EXI84231.1"/>
    <property type="molecule type" value="Genomic_DNA"/>
</dbReference>
<sequence>MQEPARQVLRNQPQRQNEQRQDQQGPGQQTAQAAPATPVRGALERVGHGAEADQRMPAPRLAEQSIEPGSGERSERQKERGRHLIGEEC</sequence>